<sequence length="83" mass="9283">MKSHFCCLAALHNCKDAEPLPWDTRVKIVMGAAQGFAFLHTRDSNVICKDVKSSNILLDKLILSCLEPQPKNWPSMKSKPNSN</sequence>
<evidence type="ECO:0000313" key="2">
    <source>
        <dbReference type="Proteomes" id="UP001056120"/>
    </source>
</evidence>
<protein>
    <submittedName>
        <fullName evidence="1">Uncharacterized protein</fullName>
    </submittedName>
</protein>
<name>A0ACB9A4S2_9ASTR</name>
<proteinExistence type="predicted"/>
<keyword evidence="2" id="KW-1185">Reference proteome</keyword>
<gene>
    <name evidence="1" type="ORF">L1987_74820</name>
</gene>
<evidence type="ECO:0000313" key="1">
    <source>
        <dbReference type="EMBL" id="KAI3704595.1"/>
    </source>
</evidence>
<dbReference type="Proteomes" id="UP001056120">
    <property type="component" value="Linkage Group LG25"/>
</dbReference>
<accession>A0ACB9A4S2</accession>
<reference evidence="1 2" key="2">
    <citation type="journal article" date="2022" name="Mol. Ecol. Resour.">
        <title>The genomes of chicory, endive, great burdock and yacon provide insights into Asteraceae paleo-polyploidization history and plant inulin production.</title>
        <authorList>
            <person name="Fan W."/>
            <person name="Wang S."/>
            <person name="Wang H."/>
            <person name="Wang A."/>
            <person name="Jiang F."/>
            <person name="Liu H."/>
            <person name="Zhao H."/>
            <person name="Xu D."/>
            <person name="Zhang Y."/>
        </authorList>
    </citation>
    <scope>NUCLEOTIDE SEQUENCE [LARGE SCALE GENOMIC DNA]</scope>
    <source>
        <strain evidence="2">cv. Yunnan</strain>
        <tissue evidence="1">Leaves</tissue>
    </source>
</reference>
<organism evidence="1 2">
    <name type="scientific">Smallanthus sonchifolius</name>
    <dbReference type="NCBI Taxonomy" id="185202"/>
    <lineage>
        <taxon>Eukaryota</taxon>
        <taxon>Viridiplantae</taxon>
        <taxon>Streptophyta</taxon>
        <taxon>Embryophyta</taxon>
        <taxon>Tracheophyta</taxon>
        <taxon>Spermatophyta</taxon>
        <taxon>Magnoliopsida</taxon>
        <taxon>eudicotyledons</taxon>
        <taxon>Gunneridae</taxon>
        <taxon>Pentapetalae</taxon>
        <taxon>asterids</taxon>
        <taxon>campanulids</taxon>
        <taxon>Asterales</taxon>
        <taxon>Asteraceae</taxon>
        <taxon>Asteroideae</taxon>
        <taxon>Heliantheae alliance</taxon>
        <taxon>Millerieae</taxon>
        <taxon>Smallanthus</taxon>
    </lineage>
</organism>
<comment type="caution">
    <text evidence="1">The sequence shown here is derived from an EMBL/GenBank/DDBJ whole genome shotgun (WGS) entry which is preliminary data.</text>
</comment>
<dbReference type="EMBL" id="CM042042">
    <property type="protein sequence ID" value="KAI3704595.1"/>
    <property type="molecule type" value="Genomic_DNA"/>
</dbReference>
<reference evidence="2" key="1">
    <citation type="journal article" date="2022" name="Mol. Ecol. Resour.">
        <title>The genomes of chicory, endive, great burdock and yacon provide insights into Asteraceae palaeo-polyploidization history and plant inulin production.</title>
        <authorList>
            <person name="Fan W."/>
            <person name="Wang S."/>
            <person name="Wang H."/>
            <person name="Wang A."/>
            <person name="Jiang F."/>
            <person name="Liu H."/>
            <person name="Zhao H."/>
            <person name="Xu D."/>
            <person name="Zhang Y."/>
        </authorList>
    </citation>
    <scope>NUCLEOTIDE SEQUENCE [LARGE SCALE GENOMIC DNA]</scope>
    <source>
        <strain evidence="2">cv. Yunnan</strain>
    </source>
</reference>